<evidence type="ECO:0000313" key="1">
    <source>
        <dbReference type="EMBL" id="BCS87695.1"/>
    </source>
</evidence>
<name>A0ABN6ER39_9BACT</name>
<organism evidence="1 2">
    <name type="scientific">Pseudodesulfovibrio sediminis</name>
    <dbReference type="NCBI Taxonomy" id="2810563"/>
    <lineage>
        <taxon>Bacteria</taxon>
        <taxon>Pseudomonadati</taxon>
        <taxon>Thermodesulfobacteriota</taxon>
        <taxon>Desulfovibrionia</taxon>
        <taxon>Desulfovibrionales</taxon>
        <taxon>Desulfovibrionaceae</taxon>
    </lineage>
</organism>
<dbReference type="EMBL" id="AP024485">
    <property type="protein sequence ID" value="BCS87695.1"/>
    <property type="molecule type" value="Genomic_DNA"/>
</dbReference>
<reference evidence="1" key="1">
    <citation type="journal article" date="2022" name="Arch. Microbiol.">
        <title>Pseudodesulfovibrio sediminis sp. nov., a mesophilic and neutrophilic sulfate-reducing bacterium isolated from sediment of a brackish lake.</title>
        <authorList>
            <person name="Takahashi A."/>
            <person name="Kojima H."/>
            <person name="Watanabe M."/>
            <person name="Fukui M."/>
        </authorList>
    </citation>
    <scope>NUCLEOTIDE SEQUENCE</scope>
    <source>
        <strain evidence="1">SF6</strain>
    </source>
</reference>
<accession>A0ABN6ER39</accession>
<sequence length="54" mass="6090">MVILACFIENRRKSSAVWADRRRCGKKPDYNTKKKSGVLSSETETMPCLEVANA</sequence>
<dbReference type="Proteomes" id="UP001053296">
    <property type="component" value="Chromosome"/>
</dbReference>
<evidence type="ECO:0000313" key="2">
    <source>
        <dbReference type="Proteomes" id="UP001053296"/>
    </source>
</evidence>
<gene>
    <name evidence="1" type="ORF">PSDVSF_09370</name>
</gene>
<protein>
    <submittedName>
        <fullName evidence="1">Uncharacterized protein</fullName>
    </submittedName>
</protein>
<keyword evidence="2" id="KW-1185">Reference proteome</keyword>
<proteinExistence type="predicted"/>